<feature type="transmembrane region" description="Helical" evidence="2">
    <location>
        <begin position="416"/>
        <end position="440"/>
    </location>
</feature>
<feature type="compositionally biased region" description="Polar residues" evidence="1">
    <location>
        <begin position="189"/>
        <end position="198"/>
    </location>
</feature>
<evidence type="ECO:0000256" key="1">
    <source>
        <dbReference type="SAM" id="MobiDB-lite"/>
    </source>
</evidence>
<keyword evidence="2" id="KW-0812">Transmembrane</keyword>
<feature type="region of interest" description="Disordered" evidence="1">
    <location>
        <begin position="1"/>
        <end position="26"/>
    </location>
</feature>
<feature type="compositionally biased region" description="Low complexity" evidence="1">
    <location>
        <begin position="209"/>
        <end position="223"/>
    </location>
</feature>
<dbReference type="CDD" id="cd00063">
    <property type="entry name" value="FN3"/>
    <property type="match status" value="1"/>
</dbReference>
<dbReference type="Pfam" id="PF00041">
    <property type="entry name" value="fn3"/>
    <property type="match status" value="1"/>
</dbReference>
<keyword evidence="5" id="KW-1185">Reference proteome</keyword>
<dbReference type="EMBL" id="JAINUF010000015">
    <property type="protein sequence ID" value="KAJ8341754.1"/>
    <property type="molecule type" value="Genomic_DNA"/>
</dbReference>
<dbReference type="InterPro" id="IPR036116">
    <property type="entry name" value="FN3_sf"/>
</dbReference>
<dbReference type="InterPro" id="IPR003961">
    <property type="entry name" value="FN3_dom"/>
</dbReference>
<keyword evidence="2" id="KW-1133">Transmembrane helix</keyword>
<sequence>MLPNFPNGLPLHSSGDSPPGINRHGKAGNVQRISSAVHPAQSISNTATCVQHITSTAICTQTQSPAQSVSSAAVYVEESPTLSPEETVRESQASHRRYHMLTLFSLAPDTHLNIQKRTQKPTGWSRQREKNTMSLLLICVLTLNVFWEGGCQRGDEQFPQFNFTSLDTTTTKGRLPDSNDSLILRNQAEDTSGSTPPSITKVVSHEDSGTSTPPTITTPSRTPSLERENDEETKAPSVHSKAPTTQMPSLTSAGSRPGEHVIHSPDDLDYHYDEEDEEEVRNKGRGDMPKCKHDPCAHLQWPCLEVSQGNCMCPGLTPDSVNPSPPLTVDAQDVTASSAEVQWCAPYSFVSGYELHVREEASGSLTSHALDPTFRRFRVSGLRESRAYTVCVTAKNRAGSSPPVCTALTTSRNGAVVTYALAAAVAGIALLALVLTVCLCRQCRKPPPESQRNTSLISIPNPAYYHPQETADILKV</sequence>
<evidence type="ECO:0000259" key="3">
    <source>
        <dbReference type="PROSITE" id="PS50853"/>
    </source>
</evidence>
<dbReference type="Gene3D" id="2.60.40.10">
    <property type="entry name" value="Immunoglobulins"/>
    <property type="match status" value="1"/>
</dbReference>
<feature type="compositionally biased region" description="Polar residues" evidence="1">
    <location>
        <begin position="242"/>
        <end position="254"/>
    </location>
</feature>
<dbReference type="PROSITE" id="PS50853">
    <property type="entry name" value="FN3"/>
    <property type="match status" value="1"/>
</dbReference>
<dbReference type="SMART" id="SM00060">
    <property type="entry name" value="FN3"/>
    <property type="match status" value="1"/>
</dbReference>
<dbReference type="Proteomes" id="UP001152622">
    <property type="component" value="Chromosome 15"/>
</dbReference>
<keyword evidence="2" id="KW-0472">Membrane</keyword>
<comment type="caution">
    <text evidence="4">The sequence shown here is derived from an EMBL/GenBank/DDBJ whole genome shotgun (WGS) entry which is preliminary data.</text>
</comment>
<accession>A0A9Q1EN00</accession>
<evidence type="ECO:0000313" key="5">
    <source>
        <dbReference type="Proteomes" id="UP001152622"/>
    </source>
</evidence>
<dbReference type="AlphaFoldDB" id="A0A9Q1EN00"/>
<evidence type="ECO:0000256" key="2">
    <source>
        <dbReference type="SAM" id="Phobius"/>
    </source>
</evidence>
<feature type="region of interest" description="Disordered" evidence="1">
    <location>
        <begin position="188"/>
        <end position="289"/>
    </location>
</feature>
<evidence type="ECO:0000313" key="4">
    <source>
        <dbReference type="EMBL" id="KAJ8341754.1"/>
    </source>
</evidence>
<dbReference type="OrthoDB" id="676979at2759"/>
<feature type="domain" description="Fibronectin type-III" evidence="3">
    <location>
        <begin position="325"/>
        <end position="414"/>
    </location>
</feature>
<dbReference type="SUPFAM" id="SSF49265">
    <property type="entry name" value="Fibronectin type III"/>
    <property type="match status" value="1"/>
</dbReference>
<organism evidence="4 5">
    <name type="scientific">Synaphobranchus kaupii</name>
    <name type="common">Kaup's arrowtooth eel</name>
    <dbReference type="NCBI Taxonomy" id="118154"/>
    <lineage>
        <taxon>Eukaryota</taxon>
        <taxon>Metazoa</taxon>
        <taxon>Chordata</taxon>
        <taxon>Craniata</taxon>
        <taxon>Vertebrata</taxon>
        <taxon>Euteleostomi</taxon>
        <taxon>Actinopterygii</taxon>
        <taxon>Neopterygii</taxon>
        <taxon>Teleostei</taxon>
        <taxon>Anguilliformes</taxon>
        <taxon>Synaphobranchidae</taxon>
        <taxon>Synaphobranchus</taxon>
    </lineage>
</organism>
<dbReference type="InterPro" id="IPR013783">
    <property type="entry name" value="Ig-like_fold"/>
</dbReference>
<reference evidence="4" key="1">
    <citation type="journal article" date="2023" name="Science">
        <title>Genome structures resolve the early diversification of teleost fishes.</title>
        <authorList>
            <person name="Parey E."/>
            <person name="Louis A."/>
            <person name="Montfort J."/>
            <person name="Bouchez O."/>
            <person name="Roques C."/>
            <person name="Iampietro C."/>
            <person name="Lluch J."/>
            <person name="Castinel A."/>
            <person name="Donnadieu C."/>
            <person name="Desvignes T."/>
            <person name="Floi Bucao C."/>
            <person name="Jouanno E."/>
            <person name="Wen M."/>
            <person name="Mejri S."/>
            <person name="Dirks R."/>
            <person name="Jansen H."/>
            <person name="Henkel C."/>
            <person name="Chen W.J."/>
            <person name="Zahm M."/>
            <person name="Cabau C."/>
            <person name="Klopp C."/>
            <person name="Thompson A.W."/>
            <person name="Robinson-Rechavi M."/>
            <person name="Braasch I."/>
            <person name="Lecointre G."/>
            <person name="Bobe J."/>
            <person name="Postlethwait J.H."/>
            <person name="Berthelot C."/>
            <person name="Roest Crollius H."/>
            <person name="Guiguen Y."/>
        </authorList>
    </citation>
    <scope>NUCLEOTIDE SEQUENCE</scope>
    <source>
        <strain evidence="4">WJC10195</strain>
    </source>
</reference>
<name>A0A9Q1EN00_SYNKA</name>
<feature type="compositionally biased region" description="Basic and acidic residues" evidence="1">
    <location>
        <begin position="257"/>
        <end position="271"/>
    </location>
</feature>
<proteinExistence type="predicted"/>
<gene>
    <name evidence="4" type="ORF">SKAU_G00340450</name>
</gene>
<feature type="compositionally biased region" description="Basic and acidic residues" evidence="1">
    <location>
        <begin position="280"/>
        <end position="289"/>
    </location>
</feature>
<protein>
    <recommendedName>
        <fullName evidence="3">Fibronectin type-III domain-containing protein</fullName>
    </recommendedName>
</protein>